<keyword evidence="2" id="KW-0560">Oxidoreductase</keyword>
<comment type="similarity">
    <text evidence="3">Belongs to the ustYa family.</text>
</comment>
<dbReference type="InterPro" id="IPR021765">
    <property type="entry name" value="UstYa-like"/>
</dbReference>
<evidence type="ECO:0000256" key="1">
    <source>
        <dbReference type="ARBA" id="ARBA00004685"/>
    </source>
</evidence>
<dbReference type="RefSeq" id="XP_020123948.1">
    <property type="nucleotide sequence ID" value="XM_020259842.1"/>
</dbReference>
<organism evidence="6 7">
    <name type="scientific">Talaromyces atroroseus</name>
    <dbReference type="NCBI Taxonomy" id="1441469"/>
    <lineage>
        <taxon>Eukaryota</taxon>
        <taxon>Fungi</taxon>
        <taxon>Dikarya</taxon>
        <taxon>Ascomycota</taxon>
        <taxon>Pezizomycotina</taxon>
        <taxon>Eurotiomycetes</taxon>
        <taxon>Eurotiomycetidae</taxon>
        <taxon>Eurotiales</taxon>
        <taxon>Trichocomaceae</taxon>
        <taxon>Talaromyces</taxon>
        <taxon>Talaromyces sect. Trachyspermi</taxon>
    </lineage>
</organism>
<reference evidence="6 7" key="1">
    <citation type="submission" date="2015-06" db="EMBL/GenBank/DDBJ databases">
        <title>Talaromyces atroroseus IBT 11181 draft genome.</title>
        <authorList>
            <person name="Rasmussen K.B."/>
            <person name="Rasmussen S."/>
            <person name="Petersen B."/>
            <person name="Sicheritz-Ponten T."/>
            <person name="Mortensen U.H."/>
            <person name="Thrane U."/>
        </authorList>
    </citation>
    <scope>NUCLEOTIDE SEQUENCE [LARGE SCALE GENOMIC DNA]</scope>
    <source>
        <strain evidence="6 7">IBT 11181</strain>
    </source>
</reference>
<dbReference type="EMBL" id="LFMY01000001">
    <property type="protein sequence ID" value="OKL63827.1"/>
    <property type="molecule type" value="Genomic_DNA"/>
</dbReference>
<keyword evidence="7" id="KW-1185">Reference proteome</keyword>
<name>A0A225BCQ5_TALAT</name>
<proteinExistence type="inferred from homology"/>
<feature type="region of interest" description="Disordered" evidence="4">
    <location>
        <begin position="1"/>
        <end position="34"/>
    </location>
</feature>
<evidence type="ECO:0000313" key="6">
    <source>
        <dbReference type="EMBL" id="OKL63827.1"/>
    </source>
</evidence>
<comment type="caution">
    <text evidence="6">The sequence shown here is derived from an EMBL/GenBank/DDBJ whole genome shotgun (WGS) entry which is preliminary data.</text>
</comment>
<evidence type="ECO:0000313" key="7">
    <source>
        <dbReference type="Proteomes" id="UP000214365"/>
    </source>
</evidence>
<evidence type="ECO:0000256" key="3">
    <source>
        <dbReference type="ARBA" id="ARBA00035112"/>
    </source>
</evidence>
<keyword evidence="5" id="KW-0812">Transmembrane</keyword>
<dbReference type="GO" id="GO:0043386">
    <property type="term" value="P:mycotoxin biosynthetic process"/>
    <property type="evidence" value="ECO:0007669"/>
    <property type="project" value="InterPro"/>
</dbReference>
<evidence type="ECO:0000256" key="2">
    <source>
        <dbReference type="ARBA" id="ARBA00023002"/>
    </source>
</evidence>
<keyword evidence="5" id="KW-0472">Membrane</keyword>
<sequence length="274" mass="31218">MTTSESDTNSDLSETNRPLLDEFPEKGGDGINPRRPYSRQTLWTRIGAIVKWPLLISCYTVLILVLQHVFYLRPTSVPITTGRDVNGIVPEYTEMRTFRHEEADLYNVNHTSEAASIEVRERWRLLFPVGNGQVTVEHPEDGPYLLNPLISKSGKAGYFLSWVHQLHCLYIIMDAYDEVVQFGTDGNEAYEHQAHCFEYLRQTILCNMDSTLEGTVEEGGSGKQFFGMGDTRVCRSYQHGKAWAEKWRQNDDLTLGFDERDHRIGNGGARPGIQ</sequence>
<comment type="pathway">
    <text evidence="1">Mycotoxin biosynthesis.</text>
</comment>
<protein>
    <submittedName>
        <fullName evidence="6">Uncharacterized protein</fullName>
    </submittedName>
</protein>
<evidence type="ECO:0000256" key="5">
    <source>
        <dbReference type="SAM" id="Phobius"/>
    </source>
</evidence>
<dbReference type="GeneID" id="31000848"/>
<accession>A0A225BCQ5</accession>
<dbReference type="AlphaFoldDB" id="A0A225BCQ5"/>
<feature type="compositionally biased region" description="Basic and acidic residues" evidence="4">
    <location>
        <begin position="19"/>
        <end position="28"/>
    </location>
</feature>
<keyword evidence="5" id="KW-1133">Transmembrane helix</keyword>
<dbReference type="OrthoDB" id="4215878at2759"/>
<dbReference type="GO" id="GO:0016491">
    <property type="term" value="F:oxidoreductase activity"/>
    <property type="evidence" value="ECO:0007669"/>
    <property type="project" value="UniProtKB-KW"/>
</dbReference>
<evidence type="ECO:0000256" key="4">
    <source>
        <dbReference type="SAM" id="MobiDB-lite"/>
    </source>
</evidence>
<dbReference type="PANTHER" id="PTHR33365">
    <property type="entry name" value="YALI0B05434P"/>
    <property type="match status" value="1"/>
</dbReference>
<dbReference type="Proteomes" id="UP000214365">
    <property type="component" value="Unassembled WGS sequence"/>
</dbReference>
<dbReference type="PANTHER" id="PTHR33365:SF11">
    <property type="entry name" value="TAT PATHWAY SIGNAL SEQUENCE"/>
    <property type="match status" value="1"/>
</dbReference>
<gene>
    <name evidence="6" type="ORF">UA08_01093</name>
</gene>
<dbReference type="Pfam" id="PF11807">
    <property type="entry name" value="UstYa"/>
    <property type="match status" value="1"/>
</dbReference>
<feature type="transmembrane region" description="Helical" evidence="5">
    <location>
        <begin position="42"/>
        <end position="66"/>
    </location>
</feature>
<feature type="compositionally biased region" description="Polar residues" evidence="4">
    <location>
        <begin position="1"/>
        <end position="16"/>
    </location>
</feature>